<comment type="caution">
    <text evidence="6">The sequence shown here is derived from an EMBL/GenBank/DDBJ whole genome shotgun (WGS) entry which is preliminary data.</text>
</comment>
<evidence type="ECO:0000256" key="4">
    <source>
        <dbReference type="ARBA" id="ARBA00023163"/>
    </source>
</evidence>
<keyword evidence="7" id="KW-1185">Reference proteome</keyword>
<dbReference type="InterPro" id="IPR039425">
    <property type="entry name" value="RNA_pol_sigma-70-like"/>
</dbReference>
<dbReference type="SUPFAM" id="SSF88659">
    <property type="entry name" value="Sigma3 and sigma4 domains of RNA polymerase sigma factors"/>
    <property type="match status" value="1"/>
</dbReference>
<dbReference type="GO" id="GO:0016987">
    <property type="term" value="F:sigma factor activity"/>
    <property type="evidence" value="ECO:0007669"/>
    <property type="project" value="UniProtKB-KW"/>
</dbReference>
<keyword evidence="4" id="KW-0804">Transcription</keyword>
<keyword evidence="3" id="KW-0731">Sigma factor</keyword>
<evidence type="ECO:0000256" key="1">
    <source>
        <dbReference type="ARBA" id="ARBA00010641"/>
    </source>
</evidence>
<protein>
    <recommendedName>
        <fullName evidence="5">RNA polymerase sigma factor 70 region 4 type 2 domain-containing protein</fullName>
    </recommendedName>
</protein>
<dbReference type="InterPro" id="IPR013325">
    <property type="entry name" value="RNA_pol_sigma_r2"/>
</dbReference>
<dbReference type="PANTHER" id="PTHR43133">
    <property type="entry name" value="RNA POLYMERASE ECF-TYPE SIGMA FACTO"/>
    <property type="match status" value="1"/>
</dbReference>
<dbReference type="InterPro" id="IPR036388">
    <property type="entry name" value="WH-like_DNA-bd_sf"/>
</dbReference>
<evidence type="ECO:0000256" key="3">
    <source>
        <dbReference type="ARBA" id="ARBA00023082"/>
    </source>
</evidence>
<dbReference type="AlphaFoldDB" id="A0A512CDD5"/>
<dbReference type="PANTHER" id="PTHR43133:SF46">
    <property type="entry name" value="RNA POLYMERASE SIGMA-70 FACTOR ECF SUBFAMILY"/>
    <property type="match status" value="1"/>
</dbReference>
<dbReference type="CDD" id="cd06171">
    <property type="entry name" value="Sigma70_r4"/>
    <property type="match status" value="1"/>
</dbReference>
<sequence>MGLSSEKKRDLQFTLSRGGKTVEAGKNSSKNVQNGNDDTVLWKQFKAGNEVAFSAIYKRYIVALFNYGEIITSDKELIEDSIHDLFVELWKKRESIAQAESVKYYLFKGLKRKIIKNLEKKRKLPLKEAFEDHDFEIVLSHEFGLIAGETSALQKESILKAINQLSRRQKEVIVLRFYDGMAFSEIAKLLEISQKSTYTLVYRALAVMKDNLENILLLLITMHLYYISD</sequence>
<evidence type="ECO:0000259" key="5">
    <source>
        <dbReference type="Pfam" id="PF08281"/>
    </source>
</evidence>
<gene>
    <name evidence="6" type="ORF">CQA01_27550</name>
</gene>
<dbReference type="Gene3D" id="1.10.10.10">
    <property type="entry name" value="Winged helix-like DNA-binding domain superfamily/Winged helix DNA-binding domain"/>
    <property type="match status" value="1"/>
</dbReference>
<name>A0A512CDD5_9BACT</name>
<dbReference type="Proteomes" id="UP000321301">
    <property type="component" value="Unassembled WGS sequence"/>
</dbReference>
<evidence type="ECO:0000313" key="7">
    <source>
        <dbReference type="Proteomes" id="UP000321301"/>
    </source>
</evidence>
<dbReference type="InterPro" id="IPR013249">
    <property type="entry name" value="RNA_pol_sigma70_r4_t2"/>
</dbReference>
<dbReference type="NCBIfam" id="TIGR02937">
    <property type="entry name" value="sigma70-ECF"/>
    <property type="match status" value="1"/>
</dbReference>
<evidence type="ECO:0000313" key="6">
    <source>
        <dbReference type="EMBL" id="GEO22221.1"/>
    </source>
</evidence>
<dbReference type="Pfam" id="PF08281">
    <property type="entry name" value="Sigma70_r4_2"/>
    <property type="match status" value="1"/>
</dbReference>
<proteinExistence type="inferred from homology"/>
<reference evidence="6 7" key="1">
    <citation type="submission" date="2019-07" db="EMBL/GenBank/DDBJ databases">
        <title>Whole genome shotgun sequence of Cyclobacterium qasimii NBRC 106168.</title>
        <authorList>
            <person name="Hosoyama A."/>
            <person name="Uohara A."/>
            <person name="Ohji S."/>
            <person name="Ichikawa N."/>
        </authorList>
    </citation>
    <scope>NUCLEOTIDE SEQUENCE [LARGE SCALE GENOMIC DNA]</scope>
    <source>
        <strain evidence="6 7">NBRC 106168</strain>
    </source>
</reference>
<dbReference type="SUPFAM" id="SSF88946">
    <property type="entry name" value="Sigma2 domain of RNA polymerase sigma factors"/>
    <property type="match status" value="1"/>
</dbReference>
<comment type="similarity">
    <text evidence="1">Belongs to the sigma-70 factor family. ECF subfamily.</text>
</comment>
<dbReference type="RefSeq" id="WP_020892993.1">
    <property type="nucleotide sequence ID" value="NZ_BJYV01000013.1"/>
</dbReference>
<dbReference type="InterPro" id="IPR014284">
    <property type="entry name" value="RNA_pol_sigma-70_dom"/>
</dbReference>
<dbReference type="Gene3D" id="1.10.1740.10">
    <property type="match status" value="1"/>
</dbReference>
<keyword evidence="2" id="KW-0805">Transcription regulation</keyword>
<dbReference type="GO" id="GO:0006352">
    <property type="term" value="P:DNA-templated transcription initiation"/>
    <property type="evidence" value="ECO:0007669"/>
    <property type="project" value="InterPro"/>
</dbReference>
<feature type="domain" description="RNA polymerase sigma factor 70 region 4 type 2" evidence="5">
    <location>
        <begin position="156"/>
        <end position="206"/>
    </location>
</feature>
<accession>A0A512CDD5</accession>
<organism evidence="6 7">
    <name type="scientific">Cyclobacterium qasimii</name>
    <dbReference type="NCBI Taxonomy" id="1350429"/>
    <lineage>
        <taxon>Bacteria</taxon>
        <taxon>Pseudomonadati</taxon>
        <taxon>Bacteroidota</taxon>
        <taxon>Cytophagia</taxon>
        <taxon>Cytophagales</taxon>
        <taxon>Cyclobacteriaceae</taxon>
        <taxon>Cyclobacterium</taxon>
    </lineage>
</organism>
<dbReference type="GO" id="GO:0003677">
    <property type="term" value="F:DNA binding"/>
    <property type="evidence" value="ECO:0007669"/>
    <property type="project" value="InterPro"/>
</dbReference>
<evidence type="ECO:0000256" key="2">
    <source>
        <dbReference type="ARBA" id="ARBA00023015"/>
    </source>
</evidence>
<dbReference type="InterPro" id="IPR013324">
    <property type="entry name" value="RNA_pol_sigma_r3/r4-like"/>
</dbReference>
<dbReference type="EMBL" id="BJYV01000013">
    <property type="protein sequence ID" value="GEO22221.1"/>
    <property type="molecule type" value="Genomic_DNA"/>
</dbReference>